<comment type="caution">
    <text evidence="1">The sequence shown here is derived from an EMBL/GenBank/DDBJ whole genome shotgun (WGS) entry which is preliminary data.</text>
</comment>
<dbReference type="AlphaFoldDB" id="A0A9P7M777"/>
<keyword evidence="2" id="KW-1185">Reference proteome</keyword>
<evidence type="ECO:0000313" key="1">
    <source>
        <dbReference type="EMBL" id="KAG5931627.1"/>
    </source>
</evidence>
<accession>A0A9P7M777</accession>
<organism evidence="1 2">
    <name type="scientific">Claviceps pazoutovae</name>
    <dbReference type="NCBI Taxonomy" id="1649127"/>
    <lineage>
        <taxon>Eukaryota</taxon>
        <taxon>Fungi</taxon>
        <taxon>Dikarya</taxon>
        <taxon>Ascomycota</taxon>
        <taxon>Pezizomycotina</taxon>
        <taxon>Sordariomycetes</taxon>
        <taxon>Hypocreomycetidae</taxon>
        <taxon>Hypocreales</taxon>
        <taxon>Clavicipitaceae</taxon>
        <taxon>Claviceps</taxon>
    </lineage>
</organism>
<sequence>MGPFNEKTLTPKGLTIDKQFVCSASAFRSSIAANRNIISAPHTKQEITKYFKFSEAGANELRVIVYNMISSMDKIHATAQELENTYNEFGKGCDKILDLAAAAPRDYQEIFDGLDKLYKCRTYLDMRTTRDTLMAKLDAREAYIRETSASVKTTKGAIAERIDKIDLAQKQLQKICGNLCADEIRSRLLQKFCPDMAQMALNITAVESLRTWVADLDFTKNIRASVIELQKIVGGFNDIMWDHSCVRDYVEIIEIGSVPASHLQEAIILETWKDLHEQVSAFKAEINKLS</sequence>
<gene>
    <name evidence="1" type="ORF">E4U60_005940</name>
</gene>
<proteinExistence type="predicted"/>
<evidence type="ECO:0000313" key="2">
    <source>
        <dbReference type="Proteomes" id="UP000706124"/>
    </source>
</evidence>
<protein>
    <submittedName>
        <fullName evidence="1">Uncharacterized protein</fullName>
    </submittedName>
</protein>
<reference evidence="1 2" key="1">
    <citation type="journal article" date="2020" name="bioRxiv">
        <title>Whole genome comparisons of ergot fungi reveals the divergence and evolution of species within the genus Claviceps are the result of varying mechanisms driving genome evolution and host range expansion.</title>
        <authorList>
            <person name="Wyka S.A."/>
            <person name="Mondo S.J."/>
            <person name="Liu M."/>
            <person name="Dettman J."/>
            <person name="Nalam V."/>
            <person name="Broders K.D."/>
        </authorList>
    </citation>
    <scope>NUCLEOTIDE SEQUENCE [LARGE SCALE GENOMIC DNA]</scope>
    <source>
        <strain evidence="1 2">CCC 1485</strain>
    </source>
</reference>
<name>A0A9P7M777_9HYPO</name>
<dbReference type="OrthoDB" id="4427207at2759"/>
<dbReference type="EMBL" id="SRPO01000545">
    <property type="protein sequence ID" value="KAG5931627.1"/>
    <property type="molecule type" value="Genomic_DNA"/>
</dbReference>
<dbReference type="Proteomes" id="UP000706124">
    <property type="component" value="Unassembled WGS sequence"/>
</dbReference>